<organism evidence="1">
    <name type="scientific">Oryza sativa subsp. indica</name>
    <name type="common">Rice</name>
    <dbReference type="NCBI Taxonomy" id="39946"/>
    <lineage>
        <taxon>Eukaryota</taxon>
        <taxon>Viridiplantae</taxon>
        <taxon>Streptophyta</taxon>
        <taxon>Embryophyta</taxon>
        <taxon>Tracheophyta</taxon>
        <taxon>Spermatophyta</taxon>
        <taxon>Magnoliopsida</taxon>
        <taxon>Liliopsida</taxon>
        <taxon>Poales</taxon>
        <taxon>Poaceae</taxon>
        <taxon>BOP clade</taxon>
        <taxon>Oryzoideae</taxon>
        <taxon>Oryzeae</taxon>
        <taxon>Oryzinae</taxon>
        <taxon>Oryza</taxon>
        <taxon>Oryza sativa</taxon>
    </lineage>
</organism>
<name>I4DI87_ORYSI</name>
<dbReference type="AlphaFoldDB" id="I4DI87"/>
<gene>
    <name evidence="1" type="primary">K0211H09.6</name>
</gene>
<sequence length="32" mass="3254">MKGLVVSCADAAGQDKNKQDFTKEALSGGVGK</sequence>
<protein>
    <submittedName>
        <fullName evidence="1">Uncharacterized protein</fullName>
    </submittedName>
</protein>
<proteinExistence type="predicted"/>
<accession>I4DI87</accession>
<dbReference type="EMBL" id="AP011524">
    <property type="protein sequence ID" value="BAM17627.1"/>
    <property type="molecule type" value="Genomic_DNA"/>
</dbReference>
<reference evidence="1" key="1">
    <citation type="submission" date="2009-05" db="EMBL/GenBank/DDBJ databases">
        <title>Oryza sativa Indica Group DNA, complete sequence, cultivar: Kasalath.</title>
        <authorList>
            <person name="Katsuyuki I."/>
            <person name="Kuboyama T."/>
            <person name="Matsumoto T."/>
            <person name="Wu J."/>
            <person name="Kanamori H."/>
        </authorList>
    </citation>
    <scope>NUCLEOTIDE SEQUENCE</scope>
</reference>
<evidence type="ECO:0000313" key="1">
    <source>
        <dbReference type="EMBL" id="BAM17627.1"/>
    </source>
</evidence>